<protein>
    <submittedName>
        <fullName evidence="2">Uncharacterized protein</fullName>
    </submittedName>
</protein>
<name>A0ABY4ES08_9BACI</name>
<dbReference type="EMBL" id="CP095072">
    <property type="protein sequence ID" value="UOQ47215.1"/>
    <property type="molecule type" value="Genomic_DNA"/>
</dbReference>
<keyword evidence="1" id="KW-1133">Transmembrane helix</keyword>
<sequence length="57" mass="6461">MTEPQVTSPIDPREMTRFVTDSGEIHVIHEMTLGDLVIMLALAAILLFLVIDRVVRR</sequence>
<reference evidence="2 3" key="1">
    <citation type="submission" date="2022-04" db="EMBL/GenBank/DDBJ databases">
        <title>Gracilibacillus sp. isolated from saltern.</title>
        <authorList>
            <person name="Won M."/>
            <person name="Lee C.-M."/>
            <person name="Woen H.-Y."/>
            <person name="Kwon S.-W."/>
        </authorList>
    </citation>
    <scope>NUCLEOTIDE SEQUENCE [LARGE SCALE GENOMIC DNA]</scope>
    <source>
        <strain evidence="2 3">SSWR10-1</strain>
    </source>
</reference>
<keyword evidence="1" id="KW-0472">Membrane</keyword>
<organism evidence="2 3">
    <name type="scientific">Gracilibacillus caseinilyticus</name>
    <dbReference type="NCBI Taxonomy" id="2932256"/>
    <lineage>
        <taxon>Bacteria</taxon>
        <taxon>Bacillati</taxon>
        <taxon>Bacillota</taxon>
        <taxon>Bacilli</taxon>
        <taxon>Bacillales</taxon>
        <taxon>Bacillaceae</taxon>
        <taxon>Gracilibacillus</taxon>
    </lineage>
</organism>
<evidence type="ECO:0000256" key="1">
    <source>
        <dbReference type="SAM" id="Phobius"/>
    </source>
</evidence>
<evidence type="ECO:0000313" key="3">
    <source>
        <dbReference type="Proteomes" id="UP000831782"/>
    </source>
</evidence>
<evidence type="ECO:0000313" key="2">
    <source>
        <dbReference type="EMBL" id="UOQ47215.1"/>
    </source>
</evidence>
<dbReference type="Proteomes" id="UP000831782">
    <property type="component" value="Chromosome"/>
</dbReference>
<feature type="transmembrane region" description="Helical" evidence="1">
    <location>
        <begin position="36"/>
        <end position="55"/>
    </location>
</feature>
<keyword evidence="1" id="KW-0812">Transmembrane</keyword>
<proteinExistence type="predicted"/>
<accession>A0ABY4ES08</accession>
<gene>
    <name evidence="2" type="ORF">MUN88_14180</name>
</gene>
<keyword evidence="3" id="KW-1185">Reference proteome</keyword>
<dbReference type="RefSeq" id="WP_244716152.1">
    <property type="nucleotide sequence ID" value="NZ_CP095072.1"/>
</dbReference>